<dbReference type="Pfam" id="PF00209">
    <property type="entry name" value="SNF"/>
    <property type="match status" value="1"/>
</dbReference>
<evidence type="ECO:0000256" key="3">
    <source>
        <dbReference type="ARBA" id="ARBA00022448"/>
    </source>
</evidence>
<dbReference type="OrthoDB" id="6581954at2759"/>
<feature type="binding site" evidence="8">
    <location>
        <position position="234"/>
    </location>
    <ligand>
        <name>Na(+)</name>
        <dbReference type="ChEBI" id="CHEBI:29101"/>
        <label>1</label>
    </ligand>
</feature>
<feature type="transmembrane region" description="Helical" evidence="12">
    <location>
        <begin position="711"/>
        <end position="731"/>
    </location>
</feature>
<accession>A0A5E4NSF3</accession>
<evidence type="ECO:0000256" key="5">
    <source>
        <dbReference type="ARBA" id="ARBA00022847"/>
    </source>
</evidence>
<feature type="binding site" evidence="8">
    <location>
        <position position="229"/>
    </location>
    <ligand>
        <name>Na(+)</name>
        <dbReference type="ChEBI" id="CHEBI:29101"/>
        <label>1</label>
    </ligand>
</feature>
<feature type="transmembrane region" description="Helical" evidence="12">
    <location>
        <begin position="456"/>
        <end position="483"/>
    </location>
</feature>
<feature type="compositionally biased region" description="Acidic residues" evidence="11">
    <location>
        <begin position="90"/>
        <end position="106"/>
    </location>
</feature>
<evidence type="ECO:0000256" key="9">
    <source>
        <dbReference type="PIRSR" id="PIRSR600175-2"/>
    </source>
</evidence>
<dbReference type="GO" id="GO:0005886">
    <property type="term" value="C:plasma membrane"/>
    <property type="evidence" value="ECO:0007669"/>
    <property type="project" value="TreeGrafter"/>
</dbReference>
<dbReference type="PANTHER" id="PTHR11616">
    <property type="entry name" value="SODIUM/CHLORIDE DEPENDENT TRANSPORTER"/>
    <property type="match status" value="1"/>
</dbReference>
<dbReference type="SUPFAM" id="SSF161070">
    <property type="entry name" value="SNF-like"/>
    <property type="match status" value="1"/>
</dbReference>
<feature type="binding site" evidence="8">
    <location>
        <position position="230"/>
    </location>
    <ligand>
        <name>Na(+)</name>
        <dbReference type="ChEBI" id="CHEBI:29101"/>
        <label>1</label>
    </ligand>
</feature>
<feature type="region of interest" description="Disordered" evidence="11">
    <location>
        <begin position="66"/>
        <end position="156"/>
    </location>
</feature>
<dbReference type="EMBL" id="CABPRJ010002411">
    <property type="protein sequence ID" value="VVC45715.1"/>
    <property type="molecule type" value="Genomic_DNA"/>
</dbReference>
<feature type="transmembrane region" description="Helical" evidence="12">
    <location>
        <begin position="293"/>
        <end position="318"/>
    </location>
</feature>
<evidence type="ECO:0000256" key="7">
    <source>
        <dbReference type="ARBA" id="ARBA00023136"/>
    </source>
</evidence>
<feature type="compositionally biased region" description="Basic residues" evidence="11">
    <location>
        <begin position="143"/>
        <end position="152"/>
    </location>
</feature>
<dbReference type="PRINTS" id="PR00176">
    <property type="entry name" value="NANEUSMPORT"/>
</dbReference>
<feature type="transmembrane region" description="Helical" evidence="12">
    <location>
        <begin position="221"/>
        <end position="239"/>
    </location>
</feature>
<feature type="transmembrane region" description="Helical" evidence="12">
    <location>
        <begin position="751"/>
        <end position="770"/>
    </location>
</feature>
<dbReference type="PANTHER" id="PTHR11616:SF38">
    <property type="entry name" value="SODIUM-DEPENDENT DOPAMINE TRANSPORTER"/>
    <property type="match status" value="1"/>
</dbReference>
<feature type="transmembrane region" description="Helical" evidence="12">
    <location>
        <begin position="637"/>
        <end position="661"/>
    </location>
</feature>
<gene>
    <name evidence="13" type="ORF">CINCED_3A009569</name>
</gene>
<dbReference type="InterPro" id="IPR000175">
    <property type="entry name" value="Na/ntran_symport"/>
</dbReference>
<feature type="binding site" evidence="8">
    <location>
        <position position="538"/>
    </location>
    <ligand>
        <name>Na(+)</name>
        <dbReference type="ChEBI" id="CHEBI:29101"/>
        <label>1</label>
    </ligand>
</feature>
<keyword evidence="8" id="KW-0479">Metal-binding</keyword>
<protein>
    <recommendedName>
        <fullName evidence="10">Transporter</fullName>
    </recommendedName>
</protein>
<sequence>MCYYYYYQQTEFTSSMTIPTAKTSAMFNNGVTSVEVVDSDNDDFDNEKNGIKNKWTPTINKFRQFFSSPSTAMSSNKRRWRRRQNKQDAENEQCYDQDDEQDDSSENQESHHQIDEGRAVSKSRDIEEDEDDDDEDQDEDRQVRKKMLRKQTKKEVEVKKKKNTEIRLLLAKSSDDTKKNLKHIAESTAVVSIVDEIDCKEGFTSDPIDGERETWERNADFLLSIIGFAVDLANIWRFPYLCYRNGGGAFLIPYFLMLIFGAVPLFYMELILGQYNRQGPISVWKNVCPLFKGVGFCAVLVAFYVSFYYNVIIGWSLYFLAMSTTSGSGQLPWVHCNNTWNTNACVEQKDDDWTGAWNRSDLDYSNYMPRMSANGSLLMTSDGTSAAGGEFSDQSSPAAEYFHRGVLGMQMSDGLNELGYPKWQLALCVFIVYVMLYLSLFKGVKSSGIVVWGTATLPYLVLTILLIRGLMLPGSLTGITYYLQPELYRLLDTQVWVDAAVQIFYSVGAGFGVHLSYASYNNIKNNCYTDCLITTAVNCFTSFFSGFVIFTYLGFMSHKQHKPISSVATEGPGLVFQVYPEAVATLPGSNIWAMLFFFMSITLGIDSAMGGLECVITGLMDEFSGFFKNRKWPRERFTFAVISISFCVALINVTPGGIYMLHLLDTYAAGISLLCSALFECIAVSWFYGLEKFCDDVEKMIGKRPGLYWRICWKFISPMFIIGVVVFALIYHQPLSYNGYKYPEWAEWLGWTLAFSSILMIPGMAIVQMCRASGSFKKRLAYNITPANEHELMENNKGECTRFRLKHWLYI</sequence>
<dbReference type="GO" id="GO:0035725">
    <property type="term" value="P:sodium ion transmembrane transport"/>
    <property type="evidence" value="ECO:0007669"/>
    <property type="project" value="TreeGrafter"/>
</dbReference>
<dbReference type="AlphaFoldDB" id="A0A5E4NSF3"/>
<evidence type="ECO:0000256" key="6">
    <source>
        <dbReference type="ARBA" id="ARBA00022989"/>
    </source>
</evidence>
<dbReference type="PROSITE" id="PS00610">
    <property type="entry name" value="NA_NEUROTRAN_SYMP_1"/>
    <property type="match status" value="1"/>
</dbReference>
<feature type="transmembrane region" description="Helical" evidence="12">
    <location>
        <begin position="423"/>
        <end position="444"/>
    </location>
</feature>
<keyword evidence="5 10" id="KW-0769">Symport</keyword>
<feature type="compositionally biased region" description="Basic and acidic residues" evidence="11">
    <location>
        <begin position="108"/>
        <end position="125"/>
    </location>
</feature>
<evidence type="ECO:0000256" key="10">
    <source>
        <dbReference type="RuleBase" id="RU003732"/>
    </source>
</evidence>
<keyword evidence="3 10" id="KW-0813">Transport</keyword>
<evidence type="ECO:0000313" key="13">
    <source>
        <dbReference type="EMBL" id="VVC45715.1"/>
    </source>
</evidence>
<evidence type="ECO:0000256" key="1">
    <source>
        <dbReference type="ARBA" id="ARBA00004141"/>
    </source>
</evidence>
<feature type="transmembrane region" description="Helical" evidence="12">
    <location>
        <begin position="503"/>
        <end position="520"/>
    </location>
</feature>
<dbReference type="GO" id="GO:0006865">
    <property type="term" value="P:amino acid transport"/>
    <property type="evidence" value="ECO:0007669"/>
    <property type="project" value="TreeGrafter"/>
</dbReference>
<evidence type="ECO:0000256" key="8">
    <source>
        <dbReference type="PIRSR" id="PIRSR600175-1"/>
    </source>
</evidence>
<evidence type="ECO:0000256" key="2">
    <source>
        <dbReference type="ARBA" id="ARBA00006459"/>
    </source>
</evidence>
<feature type="disulfide bond" evidence="9">
    <location>
        <begin position="336"/>
        <end position="345"/>
    </location>
</feature>
<feature type="binding site" evidence="8">
    <location>
        <position position="506"/>
    </location>
    <ligand>
        <name>Na(+)</name>
        <dbReference type="ChEBI" id="CHEBI:29101"/>
        <label>1</label>
    </ligand>
</feature>
<dbReference type="PROSITE" id="PS50267">
    <property type="entry name" value="NA_NEUROTRAN_SYMP_3"/>
    <property type="match status" value="1"/>
</dbReference>
<feature type="binding site" evidence="8">
    <location>
        <position position="227"/>
    </location>
    <ligand>
        <name>Na(+)</name>
        <dbReference type="ChEBI" id="CHEBI:29101"/>
        <label>1</label>
    </ligand>
</feature>
<feature type="transmembrane region" description="Helical" evidence="12">
    <location>
        <begin position="532"/>
        <end position="555"/>
    </location>
</feature>
<name>A0A5E4NSF3_9HEMI</name>
<keyword evidence="6 12" id="KW-1133">Transmembrane helix</keyword>
<evidence type="ECO:0000256" key="11">
    <source>
        <dbReference type="SAM" id="MobiDB-lite"/>
    </source>
</evidence>
<dbReference type="GO" id="GO:0015293">
    <property type="term" value="F:symporter activity"/>
    <property type="evidence" value="ECO:0007669"/>
    <property type="project" value="UniProtKB-KW"/>
</dbReference>
<organism evidence="13 14">
    <name type="scientific">Cinara cedri</name>
    <dbReference type="NCBI Taxonomy" id="506608"/>
    <lineage>
        <taxon>Eukaryota</taxon>
        <taxon>Metazoa</taxon>
        <taxon>Ecdysozoa</taxon>
        <taxon>Arthropoda</taxon>
        <taxon>Hexapoda</taxon>
        <taxon>Insecta</taxon>
        <taxon>Pterygota</taxon>
        <taxon>Neoptera</taxon>
        <taxon>Paraneoptera</taxon>
        <taxon>Hemiptera</taxon>
        <taxon>Sternorrhyncha</taxon>
        <taxon>Aphidomorpha</taxon>
        <taxon>Aphidoidea</taxon>
        <taxon>Aphididae</taxon>
        <taxon>Lachninae</taxon>
        <taxon>Cinara</taxon>
    </lineage>
</organism>
<dbReference type="Proteomes" id="UP000325440">
    <property type="component" value="Unassembled WGS sequence"/>
</dbReference>
<feature type="transmembrane region" description="Helical" evidence="12">
    <location>
        <begin position="591"/>
        <end position="616"/>
    </location>
</feature>
<feature type="binding site" evidence="8">
    <location>
        <position position="607"/>
    </location>
    <ligand>
        <name>Na(+)</name>
        <dbReference type="ChEBI" id="CHEBI:29101"/>
        <label>1</label>
    </ligand>
</feature>
<dbReference type="GO" id="GO:0046872">
    <property type="term" value="F:metal ion binding"/>
    <property type="evidence" value="ECO:0007669"/>
    <property type="project" value="UniProtKB-KW"/>
</dbReference>
<dbReference type="InterPro" id="IPR037272">
    <property type="entry name" value="SNS_sf"/>
</dbReference>
<keyword evidence="9" id="KW-1015">Disulfide bond</keyword>
<proteinExistence type="inferred from homology"/>
<keyword evidence="14" id="KW-1185">Reference proteome</keyword>
<keyword evidence="4 10" id="KW-0812">Transmembrane</keyword>
<evidence type="ECO:0000256" key="12">
    <source>
        <dbReference type="SAM" id="Phobius"/>
    </source>
</evidence>
<feature type="binding site" evidence="8">
    <location>
        <position position="606"/>
    </location>
    <ligand>
        <name>Na(+)</name>
        <dbReference type="ChEBI" id="CHEBI:29101"/>
        <label>1</label>
    </ligand>
</feature>
<keyword evidence="7 12" id="KW-0472">Membrane</keyword>
<evidence type="ECO:0000256" key="4">
    <source>
        <dbReference type="ARBA" id="ARBA00022692"/>
    </source>
</evidence>
<feature type="transmembrane region" description="Helical" evidence="12">
    <location>
        <begin position="667"/>
        <end position="690"/>
    </location>
</feature>
<comment type="similarity">
    <text evidence="2 10">Belongs to the sodium:neurotransmitter symporter (SNF) (TC 2.A.22) family.</text>
</comment>
<feature type="compositionally biased region" description="Acidic residues" evidence="11">
    <location>
        <begin position="126"/>
        <end position="139"/>
    </location>
</feature>
<evidence type="ECO:0000313" key="14">
    <source>
        <dbReference type="Proteomes" id="UP000325440"/>
    </source>
</evidence>
<feature type="transmembrane region" description="Helical" evidence="12">
    <location>
        <begin position="251"/>
        <end position="272"/>
    </location>
</feature>
<comment type="subcellular location">
    <subcellularLocation>
        <location evidence="1">Membrane</location>
        <topology evidence="1">Multi-pass membrane protein</topology>
    </subcellularLocation>
</comment>
<feature type="binding site" evidence="8">
    <location>
        <position position="603"/>
    </location>
    <ligand>
        <name>Na(+)</name>
        <dbReference type="ChEBI" id="CHEBI:29101"/>
        <label>1</label>
    </ligand>
</feature>
<keyword evidence="8" id="KW-0915">Sodium</keyword>
<reference evidence="13 14" key="1">
    <citation type="submission" date="2019-08" db="EMBL/GenBank/DDBJ databases">
        <authorList>
            <person name="Alioto T."/>
            <person name="Alioto T."/>
            <person name="Gomez Garrido J."/>
        </authorList>
    </citation>
    <scope>NUCLEOTIDE SEQUENCE [LARGE SCALE GENOMIC DNA]</scope>
</reference>